<accession>Q1YSP7</accession>
<reference evidence="1 2" key="1">
    <citation type="submission" date="2006-03" db="EMBL/GenBank/DDBJ databases">
        <authorList>
            <person name="Giovannoni S.J."/>
            <person name="Cho J.-C."/>
            <person name="Ferriera S."/>
            <person name="Johnson J."/>
            <person name="Kravitz S."/>
            <person name="Halpern A."/>
            <person name="Remington K."/>
            <person name="Beeson K."/>
            <person name="Tran B."/>
            <person name="Rogers Y.-H."/>
            <person name="Friedman R."/>
            <person name="Venter J.C."/>
        </authorList>
    </citation>
    <scope>NUCLEOTIDE SEQUENCE [LARGE SCALE GENOMIC DNA]</scope>
    <source>
        <strain evidence="1 2">HTCC2207</strain>
    </source>
</reference>
<dbReference type="STRING" id="314287.GB2207_11098"/>
<evidence type="ECO:0000313" key="1">
    <source>
        <dbReference type="EMBL" id="EAS47159.1"/>
    </source>
</evidence>
<dbReference type="Proteomes" id="UP000005555">
    <property type="component" value="Unassembled WGS sequence"/>
</dbReference>
<dbReference type="EMBL" id="AAPI01000003">
    <property type="protein sequence ID" value="EAS47159.1"/>
    <property type="molecule type" value="Genomic_DNA"/>
</dbReference>
<name>Q1YSP7_9GAMM</name>
<dbReference type="eggNOG" id="ENOG503352J">
    <property type="taxonomic scope" value="Bacteria"/>
</dbReference>
<proteinExistence type="predicted"/>
<organism evidence="1 2">
    <name type="scientific">gamma proteobacterium HTCC2207</name>
    <dbReference type="NCBI Taxonomy" id="314287"/>
    <lineage>
        <taxon>Bacteria</taxon>
        <taxon>Pseudomonadati</taxon>
        <taxon>Pseudomonadota</taxon>
        <taxon>Gammaproteobacteria</taxon>
        <taxon>Cellvibrionales</taxon>
        <taxon>Porticoccaceae</taxon>
        <taxon>SAR92 clade</taxon>
    </lineage>
</organism>
<comment type="caution">
    <text evidence="1">The sequence shown here is derived from an EMBL/GenBank/DDBJ whole genome shotgun (WGS) entry which is preliminary data.</text>
</comment>
<keyword evidence="2" id="KW-1185">Reference proteome</keyword>
<sequence>MNKMAIDWDQFDIDVDQAAERSADATDEILASKVSSLTSMTDTEVKELLPLPADVKALGKLLKIVQSAENRNTKINQIISNAEAFSGVVLALTKKLI</sequence>
<evidence type="ECO:0000313" key="2">
    <source>
        <dbReference type="Proteomes" id="UP000005555"/>
    </source>
</evidence>
<gene>
    <name evidence="1" type="ORF">GB2207_11098</name>
</gene>
<dbReference type="HOGENOM" id="CLU_2385136_0_0_6"/>
<protein>
    <submittedName>
        <fullName evidence="1">Uncharacterized protein</fullName>
    </submittedName>
</protein>
<dbReference type="AlphaFoldDB" id="Q1YSP7"/>